<dbReference type="Pfam" id="PF11412">
    <property type="entry name" value="DsbD_N"/>
    <property type="match status" value="1"/>
</dbReference>
<keyword evidence="1" id="KW-0732">Signal</keyword>
<dbReference type="GO" id="GO:0045454">
    <property type="term" value="P:cell redox homeostasis"/>
    <property type="evidence" value="ECO:0007669"/>
    <property type="project" value="TreeGrafter"/>
</dbReference>
<reference evidence="3 4" key="1">
    <citation type="journal article" date="2017" name="Int. J. Syst. Evol. Microbiol.">
        <title>Mucilaginibacterpsychrotolerans sp. nov., isolated from peatlands.</title>
        <authorList>
            <person name="Deng Y."/>
            <person name="Shen L."/>
            <person name="Xu B."/>
            <person name="Liu Y."/>
            <person name="Gu Z."/>
            <person name="Liu H."/>
            <person name="Zhou Y."/>
        </authorList>
    </citation>
    <scope>NUCLEOTIDE SEQUENCE [LARGE SCALE GENOMIC DNA]</scope>
    <source>
        <strain evidence="3 4">NH7-4</strain>
    </source>
</reference>
<gene>
    <name evidence="3" type="ORF">E2R66_15305</name>
</gene>
<keyword evidence="3" id="KW-0762">Sugar transport</keyword>
<keyword evidence="3" id="KW-0813">Transport</keyword>
<dbReference type="Proteomes" id="UP000297540">
    <property type="component" value="Unassembled WGS sequence"/>
</dbReference>
<evidence type="ECO:0000256" key="1">
    <source>
        <dbReference type="SAM" id="SignalP"/>
    </source>
</evidence>
<evidence type="ECO:0000313" key="4">
    <source>
        <dbReference type="Proteomes" id="UP000297540"/>
    </source>
</evidence>
<keyword evidence="4" id="KW-1185">Reference proteome</keyword>
<dbReference type="PANTHER" id="PTHR32234">
    <property type="entry name" value="THIOL:DISULFIDE INTERCHANGE PROTEIN DSBD"/>
    <property type="match status" value="1"/>
</dbReference>
<dbReference type="RefSeq" id="WP_133234087.1">
    <property type="nucleotide sequence ID" value="NZ_SOZE01000015.1"/>
</dbReference>
<evidence type="ECO:0000313" key="3">
    <source>
        <dbReference type="EMBL" id="TFF36522.1"/>
    </source>
</evidence>
<organism evidence="3 4">
    <name type="scientific">Mucilaginibacter psychrotolerans</name>
    <dbReference type="NCBI Taxonomy" id="1524096"/>
    <lineage>
        <taxon>Bacteria</taxon>
        <taxon>Pseudomonadati</taxon>
        <taxon>Bacteroidota</taxon>
        <taxon>Sphingobacteriia</taxon>
        <taxon>Sphingobacteriales</taxon>
        <taxon>Sphingobacteriaceae</taxon>
        <taxon>Mucilaginibacter</taxon>
    </lineage>
</organism>
<accession>A0A4Y8SC76</accession>
<evidence type="ECO:0000259" key="2">
    <source>
        <dbReference type="Pfam" id="PF11412"/>
    </source>
</evidence>
<sequence length="150" mass="16459">MKKVFLVIAALVMAVGAKAQIETPVKWSYAAKKVSATEAIVYLKASIQNGWHIYSQTVKDGGPVKTSFTFTPSKDYSPVGKTLEPKPISKYEDVFKMNVGYFEKEVVFSQKIKLKSAKASAVDGKVEFMVCNNSKCLPPDEVAFSIPLGK</sequence>
<dbReference type="OrthoDB" id="767251at2"/>
<protein>
    <submittedName>
        <fullName evidence="3">Sugar transporter</fullName>
    </submittedName>
</protein>
<dbReference type="InterPro" id="IPR028250">
    <property type="entry name" value="DsbDN"/>
</dbReference>
<dbReference type="PANTHER" id="PTHR32234:SF0">
    <property type="entry name" value="THIOL:DISULFIDE INTERCHANGE PROTEIN DSBD"/>
    <property type="match status" value="1"/>
</dbReference>
<feature type="domain" description="Thiol:disulfide interchange protein DsbD N-terminal" evidence="2">
    <location>
        <begin position="33"/>
        <end position="143"/>
    </location>
</feature>
<dbReference type="GO" id="GO:0015035">
    <property type="term" value="F:protein-disulfide reductase activity"/>
    <property type="evidence" value="ECO:0007669"/>
    <property type="project" value="TreeGrafter"/>
</dbReference>
<feature type="signal peptide" evidence="1">
    <location>
        <begin position="1"/>
        <end position="19"/>
    </location>
</feature>
<dbReference type="Gene3D" id="2.60.40.1250">
    <property type="entry name" value="Thiol:disulfide interchange protein DsbD, N-terminal domain"/>
    <property type="match status" value="1"/>
</dbReference>
<dbReference type="InterPro" id="IPR036929">
    <property type="entry name" value="DsbDN_sf"/>
</dbReference>
<name>A0A4Y8SC76_9SPHI</name>
<dbReference type="AlphaFoldDB" id="A0A4Y8SC76"/>
<proteinExistence type="predicted"/>
<dbReference type="EMBL" id="SOZE01000015">
    <property type="protein sequence ID" value="TFF36522.1"/>
    <property type="molecule type" value="Genomic_DNA"/>
</dbReference>
<comment type="caution">
    <text evidence="3">The sequence shown here is derived from an EMBL/GenBank/DDBJ whole genome shotgun (WGS) entry which is preliminary data.</text>
</comment>
<feature type="chain" id="PRO_5021402626" evidence="1">
    <location>
        <begin position="20"/>
        <end position="150"/>
    </location>
</feature>